<evidence type="ECO:0000313" key="1">
    <source>
        <dbReference type="EMBL" id="PHV71482.1"/>
    </source>
</evidence>
<sequence length="280" mass="31161">MIQGEIALKLTKKIKKVGIVISSILLIVIFLGKRYNIPVVSTGVNSLLYPFEKAFFYATQKVQGVTDYFKNVDVLLKENKALKEENQKLSYENSILVQYKSENNSLKSLLEMKQLYRDYEGLGANVIAKDNGNWYKTFKIDKGLNQGITYNGVILANGGLVGRVSEVDLFSSKVLTIIDDRSSVSAKIVRTGDTGILRGDIEMTAEGLCKLEINVESEVVKGDQVVTSHLSSIYYPTGIPIGTVEEIVPGKNGLTQYAYVRPIVDFKHLEQVLVLLNQEQ</sequence>
<dbReference type="EMBL" id="PEDL01000003">
    <property type="protein sequence ID" value="PHV71482.1"/>
    <property type="molecule type" value="Genomic_DNA"/>
</dbReference>
<gene>
    <name evidence="1" type="primary">mreC</name>
    <name evidence="1" type="ORF">CS063_05390</name>
</gene>
<proteinExistence type="predicted"/>
<organism evidence="1 2">
    <name type="scientific">Sporanaerobium hydrogeniformans</name>
    <dbReference type="NCBI Taxonomy" id="3072179"/>
    <lineage>
        <taxon>Bacteria</taxon>
        <taxon>Bacillati</taxon>
        <taxon>Bacillota</taxon>
        <taxon>Clostridia</taxon>
        <taxon>Lachnospirales</taxon>
        <taxon>Lachnospiraceae</taxon>
        <taxon>Sporanaerobium</taxon>
    </lineage>
</organism>
<accession>A0AC61DFV6</accession>
<name>A0AC61DFV6_9FIRM</name>
<dbReference type="Proteomes" id="UP000224460">
    <property type="component" value="Unassembled WGS sequence"/>
</dbReference>
<comment type="caution">
    <text evidence="1">The sequence shown here is derived from an EMBL/GenBank/DDBJ whole genome shotgun (WGS) entry which is preliminary data.</text>
</comment>
<evidence type="ECO:0000313" key="2">
    <source>
        <dbReference type="Proteomes" id="UP000224460"/>
    </source>
</evidence>
<reference evidence="1" key="1">
    <citation type="submission" date="2017-10" db="EMBL/GenBank/DDBJ databases">
        <title>Genome sequence of cellulolytic Lachnospiraceae bacterium XHS1971 isolated from hotspring sediment.</title>
        <authorList>
            <person name="Vasudevan G."/>
            <person name="Joshi A.J."/>
            <person name="Hivarkar S."/>
            <person name="Lanjekar V.B."/>
            <person name="Dhakephalkar P.K."/>
            <person name="Dagar S."/>
        </authorList>
    </citation>
    <scope>NUCLEOTIDE SEQUENCE</scope>
    <source>
        <strain evidence="1">XHS1971</strain>
    </source>
</reference>
<protein>
    <submittedName>
        <fullName evidence="1">Rod shape-determining protein MreC</fullName>
    </submittedName>
</protein>
<keyword evidence="2" id="KW-1185">Reference proteome</keyword>